<protein>
    <submittedName>
        <fullName evidence="11">ABC a-pheromone efflux pump</fullName>
    </submittedName>
</protein>
<feature type="transmembrane region" description="Helical" evidence="8">
    <location>
        <begin position="556"/>
        <end position="575"/>
    </location>
</feature>
<evidence type="ECO:0000256" key="8">
    <source>
        <dbReference type="SAM" id="Phobius"/>
    </source>
</evidence>
<dbReference type="InterPro" id="IPR027417">
    <property type="entry name" value="P-loop_NTPase"/>
</dbReference>
<dbReference type="FunFam" id="3.40.50.300:FF:000604">
    <property type="entry name" value="ABC transporter B family member 28"/>
    <property type="match status" value="1"/>
</dbReference>
<reference evidence="11" key="1">
    <citation type="journal article" date="2020" name="Mol. Plant Microbe Interact.">
        <title>Genome Sequence of the Biocontrol Agent Coniothyrium minitans strain Conio (IMI 134523).</title>
        <authorList>
            <person name="Patel D."/>
            <person name="Shittu T.A."/>
            <person name="Baroncelli R."/>
            <person name="Muthumeenakshi S."/>
            <person name="Osborne T.H."/>
            <person name="Janganan T.K."/>
            <person name="Sreenivasaprasad S."/>
        </authorList>
    </citation>
    <scope>NUCLEOTIDE SEQUENCE</scope>
    <source>
        <strain evidence="11">Conio</strain>
    </source>
</reference>
<keyword evidence="2" id="KW-0813">Transport</keyword>
<dbReference type="GO" id="GO:0090374">
    <property type="term" value="P:oligopeptide export from mitochondrion"/>
    <property type="evidence" value="ECO:0007669"/>
    <property type="project" value="TreeGrafter"/>
</dbReference>
<dbReference type="CDD" id="cd18577">
    <property type="entry name" value="ABC_6TM_Pgp_ABCB1_D1_like"/>
    <property type="match status" value="1"/>
</dbReference>
<dbReference type="PROSITE" id="PS50929">
    <property type="entry name" value="ABC_TM1F"/>
    <property type="match status" value="2"/>
</dbReference>
<sequence>MSLGTQGAIPEGAQDNNPDVEAQWAVQAGKHMETYWNILEKVKGSSLRLTKFDDDIYAHFKKDFPEVDASSKLDQDAMKSKEGKERWRKFMEEYKNTVDDYNFGTMLRDSPKVEYGPDTTMMSVRMQFYAIEIARPTATEPKAPGSWLLAPSATRLLDNDHDSARGMIGECNKAHGSPHVRARLSPTVCICSSRLAPSSHDTQPRPDEEKIVKAIHGLAPPFGMSLAKMSDCRRNVMILLNFNFTLCSKDPLALQFLQSLLASFSRVFTSPWETTANMATPAASNRVNEPDKQDVLDAEEQQFVANMGWKALFSFTTRKHLPVLAFAVLASSLAALTLPALAVLYGLLFREFGSVAKGDKSDSQFLKQVSTYCIYVTAIGGVSWLGNSLHFAAFMTFGEMQARSARGRLFGALLNKDMAWYDTRDTGMAAFLPAMQTQIHDLQIAVSQPFGLAVQCVVQTIGALAVAFYSSWSLTLVIIASVPIMYLVTAYLSKLLDQRAHEQSHVLRQALKYLTNTIRSIETVKCFNGERYESQRYGRVVTSAGKLYNKQANFRALQLGAMQFFTLSVFFQGFWYGAHQIFEGRINVGQVITTFWAAMMAVQGVTGFLPQFIVLQKGKVAGARLRMLIAQISEDGSLVETTGQQIPPTCEGRIEFNNVSFCYPSRADQAALRNVSVSFPAGETSFVIGRSGSGKSTLGQLLIRFYQPASGQIRLDGNSIQELNVHWLRSQITLVEQHSVLFDGSIRDNIAMGKGGEQANSSDILNVVSFAMLEQMVHDLPEGLDTELGTQGNSLSGGQRQRMALARARLRDSCVLVLDESTSALDYITRSIVLRAIRSWRRGKTTIIITHDITQILPQDMVYVMDKAQVVPQGTRDQMAAIPYSPFHTFLVEKDWKDESEEEDSEDDTDMIVGLYRNSWSGSKTPSHLPSRVTSRPNSTIIRRSGMFSPFSSPDVEAAFSRSYRASGDFTGERVTNFSGKLRPRPMTTIGTVRDRSPLVAVTQPQSTVYCHSTEIDLSKPSSAARPVSVAPPTTLLRPTSKDEYPSFRRTFREKMEIRKQRRSLMREEKSTETTEQLSITGVLRTVWPLVDWPTRLALLAGLFCSLIHSAATPVFGYVLSQLFSTFYTLGNQRELARTYALSILGIAAADGLANYGFNVLFEISAQRWATTLRTESMKRILLQPREFFDWEENSVPRLAECLDQFAEEARNLPGRFFCILIVMVFTVVIALVWALVICWKLVLVSMGCLAVMFCITRVFHAISSRWENLSNSASERVGQVLHETFVNIRTVRCLVLEDVFRKRYAEATSSALSIGTKRAIYTGSIYGLNYASAAFITATLMWWGAWLVSKGQYTSTDIITTFNVLMLSVAHANHVGDYIPQINVSKDAASRLMRLARLPQDSHELSGTSQLFTAGDVEFDKVNFTYPTRPTHQVLNGVSFKIPKGRCTAIVGASGSGKSTVAALLLKLYRTNPHAGANANATSHPHISIANHDIATLHTPTLRSSIAIVPQTPVLFPATVRENIIYGLDLSSAHTTETSIRAAARAAGCADFIDTLPQGLSTIIGDGTGGSGGGSTTLSGGQAQRLALARALVRAPDVLVLDEATSALDVEAARVVRDTVERLVRGDASEVRRRGMTVVVITHAREMMAVAEHVVVLERGRVVEEGGFEELRRRRMGAFARLVRGEGGEAGEGRDGGVAEGGFV</sequence>
<feature type="transmembrane region" description="Helical" evidence="8">
    <location>
        <begin position="1217"/>
        <end position="1236"/>
    </location>
</feature>
<feature type="domain" description="ABC transporter" evidence="9">
    <location>
        <begin position="1418"/>
        <end position="1685"/>
    </location>
</feature>
<evidence type="ECO:0000256" key="7">
    <source>
        <dbReference type="ARBA" id="ARBA00023136"/>
    </source>
</evidence>
<evidence type="ECO:0000259" key="9">
    <source>
        <dbReference type="PROSITE" id="PS50893"/>
    </source>
</evidence>
<feature type="domain" description="ABC transmembrane type-1" evidence="10">
    <location>
        <begin position="325"/>
        <end position="617"/>
    </location>
</feature>
<dbReference type="InterPro" id="IPR003439">
    <property type="entry name" value="ABC_transporter-like_ATP-bd"/>
</dbReference>
<feature type="transmembrane region" description="Helical" evidence="8">
    <location>
        <begin position="595"/>
        <end position="615"/>
    </location>
</feature>
<dbReference type="SUPFAM" id="SSF90123">
    <property type="entry name" value="ABC transporter transmembrane region"/>
    <property type="match status" value="2"/>
</dbReference>
<dbReference type="Gene3D" id="1.20.1560.10">
    <property type="entry name" value="ABC transporter type 1, transmembrane domain"/>
    <property type="match status" value="2"/>
</dbReference>
<organism evidence="11 12">
    <name type="scientific">Paraphaeosphaeria minitans</name>
    <dbReference type="NCBI Taxonomy" id="565426"/>
    <lineage>
        <taxon>Eukaryota</taxon>
        <taxon>Fungi</taxon>
        <taxon>Dikarya</taxon>
        <taxon>Ascomycota</taxon>
        <taxon>Pezizomycotina</taxon>
        <taxon>Dothideomycetes</taxon>
        <taxon>Pleosporomycetidae</taxon>
        <taxon>Pleosporales</taxon>
        <taxon>Massarineae</taxon>
        <taxon>Didymosphaeriaceae</taxon>
        <taxon>Paraphaeosphaeria</taxon>
    </lineage>
</organism>
<dbReference type="InterPro" id="IPR017871">
    <property type="entry name" value="ABC_transporter-like_CS"/>
</dbReference>
<dbReference type="Pfam" id="PF00005">
    <property type="entry name" value="ABC_tran"/>
    <property type="match status" value="2"/>
</dbReference>
<dbReference type="OrthoDB" id="6500128at2759"/>
<name>A0A9P6KR06_9PLEO</name>
<evidence type="ECO:0000259" key="10">
    <source>
        <dbReference type="PROSITE" id="PS50929"/>
    </source>
</evidence>
<dbReference type="PANTHER" id="PTHR43394">
    <property type="entry name" value="ATP-DEPENDENT PERMEASE MDL1, MITOCHONDRIAL"/>
    <property type="match status" value="1"/>
</dbReference>
<dbReference type="Pfam" id="PF00664">
    <property type="entry name" value="ABC_membrane"/>
    <property type="match status" value="2"/>
</dbReference>
<dbReference type="CDD" id="cd18578">
    <property type="entry name" value="ABC_6TM_Pgp_ABCB1_D2_like"/>
    <property type="match status" value="1"/>
</dbReference>
<feature type="transmembrane region" description="Helical" evidence="8">
    <location>
        <begin position="323"/>
        <end position="348"/>
    </location>
</feature>
<evidence type="ECO:0000256" key="4">
    <source>
        <dbReference type="ARBA" id="ARBA00022741"/>
    </source>
</evidence>
<dbReference type="InterPro" id="IPR036640">
    <property type="entry name" value="ABC1_TM_sf"/>
</dbReference>
<evidence type="ECO:0000313" key="12">
    <source>
        <dbReference type="Proteomes" id="UP000756921"/>
    </source>
</evidence>
<feature type="transmembrane region" description="Helical" evidence="8">
    <location>
        <begin position="369"/>
        <end position="386"/>
    </location>
</feature>
<dbReference type="Proteomes" id="UP000756921">
    <property type="component" value="Unassembled WGS sequence"/>
</dbReference>
<feature type="transmembrane region" description="Helical" evidence="8">
    <location>
        <begin position="1097"/>
        <end position="1120"/>
    </location>
</feature>
<dbReference type="InterPro" id="IPR021148">
    <property type="entry name" value="Polysacc_synth_dom"/>
</dbReference>
<keyword evidence="6 8" id="KW-1133">Transmembrane helix</keyword>
<feature type="transmembrane region" description="Helical" evidence="8">
    <location>
        <begin position="1140"/>
        <end position="1162"/>
    </location>
</feature>
<keyword evidence="12" id="KW-1185">Reference proteome</keyword>
<dbReference type="Pfam" id="PF04669">
    <property type="entry name" value="PBDC1"/>
    <property type="match status" value="1"/>
</dbReference>
<evidence type="ECO:0000256" key="5">
    <source>
        <dbReference type="ARBA" id="ARBA00022840"/>
    </source>
</evidence>
<dbReference type="InterPro" id="IPR023139">
    <property type="entry name" value="PBDC1-like_dom_sf"/>
</dbReference>
<feature type="domain" description="ABC transmembrane type-1" evidence="10">
    <location>
        <begin position="1100"/>
        <end position="1383"/>
    </location>
</feature>
<dbReference type="InterPro" id="IPR003593">
    <property type="entry name" value="AAA+_ATPase"/>
</dbReference>
<dbReference type="PROSITE" id="PS00211">
    <property type="entry name" value="ABC_TRANSPORTER_1"/>
    <property type="match status" value="1"/>
</dbReference>
<keyword evidence="7 8" id="KW-0472">Membrane</keyword>
<dbReference type="GO" id="GO:0005524">
    <property type="term" value="F:ATP binding"/>
    <property type="evidence" value="ECO:0007669"/>
    <property type="project" value="UniProtKB-KW"/>
</dbReference>
<keyword evidence="3 8" id="KW-0812">Transmembrane</keyword>
<gene>
    <name evidence="11" type="ORF">PMIN01_07060</name>
</gene>
<evidence type="ECO:0000256" key="6">
    <source>
        <dbReference type="ARBA" id="ARBA00022989"/>
    </source>
</evidence>
<keyword evidence="4" id="KW-0547">Nucleotide-binding</keyword>
<feature type="transmembrane region" description="Helical" evidence="8">
    <location>
        <begin position="1328"/>
        <end position="1349"/>
    </location>
</feature>
<dbReference type="EMBL" id="WJXW01000006">
    <property type="protein sequence ID" value="KAF9735655.1"/>
    <property type="molecule type" value="Genomic_DNA"/>
</dbReference>
<evidence type="ECO:0000256" key="1">
    <source>
        <dbReference type="ARBA" id="ARBA00004141"/>
    </source>
</evidence>
<dbReference type="Gene3D" id="1.10.3560.10">
    <property type="entry name" value="yst0336 like domain"/>
    <property type="match status" value="1"/>
</dbReference>
<dbReference type="InterPro" id="IPR011527">
    <property type="entry name" value="ABC1_TM_dom"/>
</dbReference>
<dbReference type="PROSITE" id="PS50893">
    <property type="entry name" value="ABC_TRANSPORTER_2"/>
    <property type="match status" value="2"/>
</dbReference>
<comment type="caution">
    <text evidence="11">The sequence shown here is derived from an EMBL/GenBank/DDBJ whole genome shotgun (WGS) entry which is preliminary data.</text>
</comment>
<evidence type="ECO:0000256" key="3">
    <source>
        <dbReference type="ARBA" id="ARBA00022692"/>
    </source>
</evidence>
<comment type="subcellular location">
    <subcellularLocation>
        <location evidence="1">Membrane</location>
        <topology evidence="1">Multi-pass membrane protein</topology>
    </subcellularLocation>
</comment>
<feature type="transmembrane region" description="Helical" evidence="8">
    <location>
        <begin position="1242"/>
        <end position="1260"/>
    </location>
</feature>
<dbReference type="PANTHER" id="PTHR43394:SF15">
    <property type="entry name" value="ALPHA-FACTOR-TRANSPORTING ATPASE"/>
    <property type="match status" value="1"/>
</dbReference>
<keyword evidence="5" id="KW-0067">ATP-binding</keyword>
<proteinExistence type="predicted"/>
<dbReference type="SMART" id="SM00382">
    <property type="entry name" value="AAA"/>
    <property type="match status" value="2"/>
</dbReference>
<feature type="transmembrane region" description="Helical" evidence="8">
    <location>
        <begin position="472"/>
        <end position="492"/>
    </location>
</feature>
<dbReference type="GO" id="GO:0015421">
    <property type="term" value="F:ABC-type oligopeptide transporter activity"/>
    <property type="evidence" value="ECO:0007669"/>
    <property type="project" value="TreeGrafter"/>
</dbReference>
<evidence type="ECO:0000313" key="11">
    <source>
        <dbReference type="EMBL" id="KAF9735655.1"/>
    </source>
</evidence>
<dbReference type="GO" id="GO:0005743">
    <property type="term" value="C:mitochondrial inner membrane"/>
    <property type="evidence" value="ECO:0007669"/>
    <property type="project" value="TreeGrafter"/>
</dbReference>
<dbReference type="InterPro" id="IPR039421">
    <property type="entry name" value="Type_1_exporter"/>
</dbReference>
<feature type="domain" description="ABC transporter" evidence="9">
    <location>
        <begin position="654"/>
        <end position="892"/>
    </location>
</feature>
<accession>A0A9P6KR06</accession>
<dbReference type="Gene3D" id="3.40.50.300">
    <property type="entry name" value="P-loop containing nucleotide triphosphate hydrolases"/>
    <property type="match status" value="2"/>
</dbReference>
<evidence type="ECO:0000256" key="2">
    <source>
        <dbReference type="ARBA" id="ARBA00022448"/>
    </source>
</evidence>
<dbReference type="SUPFAM" id="SSF52540">
    <property type="entry name" value="P-loop containing nucleoside triphosphate hydrolases"/>
    <property type="match status" value="2"/>
</dbReference>
<dbReference type="FunFam" id="3.40.50.300:FF:001471">
    <property type="entry name" value="P-loop containing nucleoside triphosphate hydrolase protein"/>
    <property type="match status" value="1"/>
</dbReference>
<dbReference type="GO" id="GO:0016887">
    <property type="term" value="F:ATP hydrolysis activity"/>
    <property type="evidence" value="ECO:0007669"/>
    <property type="project" value="InterPro"/>
</dbReference>